<proteinExistence type="predicted"/>
<name>A0A1D2M7K7_ORCCI</name>
<dbReference type="EMBL" id="LJIJ01003074">
    <property type="protein sequence ID" value="ODM88904.1"/>
    <property type="molecule type" value="Genomic_DNA"/>
</dbReference>
<organism evidence="3 4">
    <name type="scientific">Orchesella cincta</name>
    <name type="common">Springtail</name>
    <name type="synonym">Podura cincta</name>
    <dbReference type="NCBI Taxonomy" id="48709"/>
    <lineage>
        <taxon>Eukaryota</taxon>
        <taxon>Metazoa</taxon>
        <taxon>Ecdysozoa</taxon>
        <taxon>Arthropoda</taxon>
        <taxon>Hexapoda</taxon>
        <taxon>Collembola</taxon>
        <taxon>Entomobryomorpha</taxon>
        <taxon>Entomobryoidea</taxon>
        <taxon>Orchesellidae</taxon>
        <taxon>Orchesellinae</taxon>
        <taxon>Orchesella</taxon>
    </lineage>
</organism>
<dbReference type="Proteomes" id="UP000094527">
    <property type="component" value="Unassembled WGS sequence"/>
</dbReference>
<feature type="transmembrane region" description="Helical" evidence="2">
    <location>
        <begin position="132"/>
        <end position="156"/>
    </location>
</feature>
<evidence type="ECO:0000256" key="2">
    <source>
        <dbReference type="SAM" id="Phobius"/>
    </source>
</evidence>
<keyword evidence="2" id="KW-0472">Membrane</keyword>
<evidence type="ECO:0000313" key="3">
    <source>
        <dbReference type="EMBL" id="ODM88904.1"/>
    </source>
</evidence>
<reference evidence="3 4" key="1">
    <citation type="journal article" date="2016" name="Genome Biol. Evol.">
        <title>Gene Family Evolution Reflects Adaptation to Soil Environmental Stressors in the Genome of the Collembolan Orchesella cincta.</title>
        <authorList>
            <person name="Faddeeva-Vakhrusheva A."/>
            <person name="Derks M.F."/>
            <person name="Anvar S.Y."/>
            <person name="Agamennone V."/>
            <person name="Suring W."/>
            <person name="Smit S."/>
            <person name="van Straalen N.M."/>
            <person name="Roelofs D."/>
        </authorList>
    </citation>
    <scope>NUCLEOTIDE SEQUENCE [LARGE SCALE GENOMIC DNA]</scope>
    <source>
        <tissue evidence="3">Mixed pool</tissue>
    </source>
</reference>
<feature type="compositionally biased region" description="Polar residues" evidence="1">
    <location>
        <begin position="228"/>
        <end position="266"/>
    </location>
</feature>
<keyword evidence="2" id="KW-0812">Transmembrane</keyword>
<accession>A0A1D2M7K7</accession>
<feature type="compositionally biased region" description="Acidic residues" evidence="1">
    <location>
        <begin position="1"/>
        <end position="15"/>
    </location>
</feature>
<feature type="region of interest" description="Disordered" evidence="1">
    <location>
        <begin position="166"/>
        <end position="194"/>
    </location>
</feature>
<protein>
    <submittedName>
        <fullName evidence="3">Uncharacterized protein</fullName>
    </submittedName>
</protein>
<keyword evidence="2" id="KW-1133">Transmembrane helix</keyword>
<evidence type="ECO:0000256" key="1">
    <source>
        <dbReference type="SAM" id="MobiDB-lite"/>
    </source>
</evidence>
<dbReference type="AlphaFoldDB" id="A0A1D2M7K7"/>
<dbReference type="STRING" id="48709.A0A1D2M7K7"/>
<feature type="region of interest" description="Disordered" evidence="1">
    <location>
        <begin position="228"/>
        <end position="271"/>
    </location>
</feature>
<evidence type="ECO:0000313" key="4">
    <source>
        <dbReference type="Proteomes" id="UP000094527"/>
    </source>
</evidence>
<feature type="region of interest" description="Disordered" evidence="1">
    <location>
        <begin position="1"/>
        <end position="107"/>
    </location>
</feature>
<gene>
    <name evidence="3" type="ORF">Ocin01_17778</name>
</gene>
<keyword evidence="4" id="KW-1185">Reference proteome</keyword>
<comment type="caution">
    <text evidence="3">The sequence shown here is derived from an EMBL/GenBank/DDBJ whole genome shotgun (WGS) entry which is preliminary data.</text>
</comment>
<feature type="compositionally biased region" description="Polar residues" evidence="1">
    <location>
        <begin position="98"/>
        <end position="107"/>
    </location>
</feature>
<sequence length="276" mass="30258">MLDDETDSNNEDANDPTERIIEQPSIYSPSHSPGGWDIKGATSNHISSNDDQHKRKSRTSQKPILVSTHQSSSEANEDSHQAKSSTVVGSGSHLGQEKSPNGNGTNSDIRVIYLISQGISAYDFISRNSHTLWLYIAVSVASALLLLFLLLLLNFACRRRRRLRRNNRIDGGGGGGESSTSGKESVTLRRSTSGLSDTDELSVVMEPDEYIHLPSIIRRGDDISSFTTVGPSNPNRTVVRFSNSRSSALSRQESDTNPRSLTSPHSNDPDLHFFYG</sequence>